<dbReference type="Proteomes" id="UP000027135">
    <property type="component" value="Unassembled WGS sequence"/>
</dbReference>
<reference evidence="8 9" key="1">
    <citation type="journal article" date="2014" name="Nat. Commun.">
        <title>Molecular traces of alternative social organization in a termite genome.</title>
        <authorList>
            <person name="Terrapon N."/>
            <person name="Li C."/>
            <person name="Robertson H.M."/>
            <person name="Ji L."/>
            <person name="Meng X."/>
            <person name="Booth W."/>
            <person name="Chen Z."/>
            <person name="Childers C.P."/>
            <person name="Glastad K.M."/>
            <person name="Gokhale K."/>
            <person name="Gowin J."/>
            <person name="Gronenberg W."/>
            <person name="Hermansen R.A."/>
            <person name="Hu H."/>
            <person name="Hunt B.G."/>
            <person name="Huylmans A.K."/>
            <person name="Khalil S.M."/>
            <person name="Mitchell R.D."/>
            <person name="Munoz-Torres M.C."/>
            <person name="Mustard J.A."/>
            <person name="Pan H."/>
            <person name="Reese J.T."/>
            <person name="Scharf M.E."/>
            <person name="Sun F."/>
            <person name="Vogel H."/>
            <person name="Xiao J."/>
            <person name="Yang W."/>
            <person name="Yang Z."/>
            <person name="Yang Z."/>
            <person name="Zhou J."/>
            <person name="Zhu J."/>
            <person name="Brent C.S."/>
            <person name="Elsik C.G."/>
            <person name="Goodisman M.A."/>
            <person name="Liberles D.A."/>
            <person name="Roe R.M."/>
            <person name="Vargo E.L."/>
            <person name="Vilcinskas A."/>
            <person name="Wang J."/>
            <person name="Bornberg-Bauer E."/>
            <person name="Korb J."/>
            <person name="Zhang G."/>
            <person name="Liebig J."/>
        </authorList>
    </citation>
    <scope>NUCLEOTIDE SEQUENCE [LARGE SCALE GENOMIC DNA]</scope>
    <source>
        <tissue evidence="8">Whole organism</tissue>
    </source>
</reference>
<feature type="region of interest" description="Disordered" evidence="4">
    <location>
        <begin position="93"/>
        <end position="113"/>
    </location>
</feature>
<evidence type="ECO:0000313" key="8">
    <source>
        <dbReference type="EMBL" id="KDR16665.1"/>
    </source>
</evidence>
<gene>
    <name evidence="8" type="ORF">L798_08938</name>
</gene>
<evidence type="ECO:0000256" key="4">
    <source>
        <dbReference type="SAM" id="MobiDB-lite"/>
    </source>
</evidence>
<evidence type="ECO:0000259" key="7">
    <source>
        <dbReference type="Pfam" id="PF24671"/>
    </source>
</evidence>
<dbReference type="OMA" id="CRDDYIT"/>
<protein>
    <submittedName>
        <fullName evidence="8">Coiled-coil domain-containing protein 135</fullName>
    </submittedName>
</protein>
<dbReference type="Pfam" id="PF24656">
    <property type="entry name" value="CEPT76_peptidase"/>
    <property type="match status" value="1"/>
</dbReference>
<dbReference type="InterPro" id="IPR033551">
    <property type="entry name" value="DRC7/lobo"/>
</dbReference>
<name>A0A067R181_ZOONE</name>
<keyword evidence="3" id="KW-0206">Cytoskeleton</keyword>
<accession>A0A067R181</accession>
<evidence type="ECO:0000259" key="6">
    <source>
        <dbReference type="Pfam" id="PF24667"/>
    </source>
</evidence>
<dbReference type="FunCoup" id="A0A067R181">
    <property type="interactions" value="13"/>
</dbReference>
<dbReference type="Pfam" id="PF24671">
    <property type="entry name" value="DRC7_C"/>
    <property type="match status" value="1"/>
</dbReference>
<dbReference type="PANTHER" id="PTHR35249:SF2">
    <property type="entry name" value="DYNEIN REGULATORY COMPLEX SUBUNIT 7"/>
    <property type="match status" value="1"/>
</dbReference>
<keyword evidence="2" id="KW-0963">Cytoplasm</keyword>
<dbReference type="Pfam" id="PF24667">
    <property type="entry name" value="MORN_DRC7"/>
    <property type="match status" value="1"/>
</dbReference>
<evidence type="ECO:0000259" key="5">
    <source>
        <dbReference type="Pfam" id="PF24656"/>
    </source>
</evidence>
<feature type="domain" description="CEP76/DRC7 peptidase-like" evidence="5">
    <location>
        <begin position="123"/>
        <end position="196"/>
    </location>
</feature>
<comment type="subcellular location">
    <subcellularLocation>
        <location evidence="1">Cytoplasm</location>
        <location evidence="1">Cytoskeleton</location>
    </subcellularLocation>
</comment>
<dbReference type="InterPro" id="IPR056290">
    <property type="entry name" value="CEPT76/DRC7_peptidase-like_dom"/>
</dbReference>
<dbReference type="InterPro" id="IPR056292">
    <property type="entry name" value="DRC7_C"/>
</dbReference>
<dbReference type="STRING" id="136037.A0A067R181"/>
<dbReference type="PANTHER" id="PTHR35249">
    <property type="entry name" value="DYNEIN REGULATORY COMPLEX SUBUNIT 7"/>
    <property type="match status" value="1"/>
</dbReference>
<dbReference type="eggNOG" id="ENOG502QRNZ">
    <property type="taxonomic scope" value="Eukaryota"/>
</dbReference>
<evidence type="ECO:0000256" key="3">
    <source>
        <dbReference type="ARBA" id="ARBA00023212"/>
    </source>
</evidence>
<organism evidence="8 9">
    <name type="scientific">Zootermopsis nevadensis</name>
    <name type="common">Dampwood termite</name>
    <dbReference type="NCBI Taxonomy" id="136037"/>
    <lineage>
        <taxon>Eukaryota</taxon>
        <taxon>Metazoa</taxon>
        <taxon>Ecdysozoa</taxon>
        <taxon>Arthropoda</taxon>
        <taxon>Hexapoda</taxon>
        <taxon>Insecta</taxon>
        <taxon>Pterygota</taxon>
        <taxon>Neoptera</taxon>
        <taxon>Polyneoptera</taxon>
        <taxon>Dictyoptera</taxon>
        <taxon>Blattodea</taxon>
        <taxon>Blattoidea</taxon>
        <taxon>Termitoidae</taxon>
        <taxon>Termopsidae</taxon>
        <taxon>Zootermopsis</taxon>
    </lineage>
</organism>
<keyword evidence="9" id="KW-1185">Reference proteome</keyword>
<evidence type="ECO:0000256" key="1">
    <source>
        <dbReference type="ARBA" id="ARBA00004245"/>
    </source>
</evidence>
<evidence type="ECO:0000313" key="9">
    <source>
        <dbReference type="Proteomes" id="UP000027135"/>
    </source>
</evidence>
<proteinExistence type="predicted"/>
<dbReference type="AlphaFoldDB" id="A0A067R181"/>
<dbReference type="GO" id="GO:0005856">
    <property type="term" value="C:cytoskeleton"/>
    <property type="evidence" value="ECO:0007669"/>
    <property type="project" value="UniProtKB-SubCell"/>
</dbReference>
<dbReference type="GO" id="GO:0030317">
    <property type="term" value="P:flagellated sperm motility"/>
    <property type="evidence" value="ECO:0007669"/>
    <property type="project" value="TreeGrafter"/>
</dbReference>
<sequence>MERQMGNIFEYSTLLCSFLIGSGYDAYVVSGYATREFCDFDQTRVVCPYLPNCTKIESETEDDAEPKYVIKSPLNFCSKFLLEMEMKKVREKEEEQRKKEEEERQAIEEFEKPPPDDIFGTRVHSWVVVLPTCMDVQETFFIDPLTGNKCDLSNPNYLGLESMWNHANYWVNLQNCSEGCKKLKFELTDLKCWEHLLPGEPWQARKSDHGDEEVSADTILAEKHLDMPASWVERLEISNVAYENRFPEGSKTVLYKKSKLEKFAPYVQEDGLVTRITAYADYDWIRPEFVYEYYSNRVDCLLEVRRNLISNCTVEVFKRGRGDCLREHSFFLGWNGVEGKRTMLFYHMARHDGLEKLEMDPLYLVQHFQDRIDFLCYRKVDYQPRGQGQMEGPNRNVLKLVEEFHRNPKKNADSDVARRTFAVTDNHILLKFHYAPGKVTAATREFIKPPLTEMTDRLTFNPDLTVGYQTDPTDLPPKHPYLFQLLEEQMKAEGDSILSARQIEEEVSTILQQRSIELCEPQLDVSIFNMEKNELAKENMKNRDKQIRAQDAREVETGVDFLAPYFARIGNPETVSQRQALQIREDCIADFRQQLVSRISKIQGYFDEVGGEIEAKNKWYEKEKDKLSNAKEDTYLKAVAEKSFLLHVLEIRLARLHDLSSARYWALEAFFRADRRLSVLYC</sequence>
<dbReference type="InParanoid" id="A0A067R181"/>
<evidence type="ECO:0000256" key="2">
    <source>
        <dbReference type="ARBA" id="ARBA00022490"/>
    </source>
</evidence>
<dbReference type="InterPro" id="IPR056291">
    <property type="entry name" value="MORN_DRC7"/>
</dbReference>
<feature type="domain" description="Dynein regulatory complex subunit 7 C-terminal" evidence="7">
    <location>
        <begin position="574"/>
        <end position="681"/>
    </location>
</feature>
<dbReference type="EMBL" id="KK852780">
    <property type="protein sequence ID" value="KDR16665.1"/>
    <property type="molecule type" value="Genomic_DNA"/>
</dbReference>
<dbReference type="GO" id="GO:0031514">
    <property type="term" value="C:motile cilium"/>
    <property type="evidence" value="ECO:0007669"/>
    <property type="project" value="TreeGrafter"/>
</dbReference>
<feature type="domain" description="Dynein regulatory complex subunit 7 MORN" evidence="6">
    <location>
        <begin position="247"/>
        <end position="526"/>
    </location>
</feature>